<accession>A0AAN8FL66</accession>
<evidence type="ECO:0000313" key="3">
    <source>
        <dbReference type="Proteomes" id="UP001331761"/>
    </source>
</evidence>
<dbReference type="InterPro" id="IPR036322">
    <property type="entry name" value="WD40_repeat_dom_sf"/>
</dbReference>
<dbReference type="SMART" id="SM00320">
    <property type="entry name" value="WD40"/>
    <property type="match status" value="4"/>
</dbReference>
<feature type="repeat" description="WD" evidence="1">
    <location>
        <begin position="152"/>
        <end position="185"/>
    </location>
</feature>
<dbReference type="PROSITE" id="PS50294">
    <property type="entry name" value="WD_REPEATS_REGION"/>
    <property type="match status" value="1"/>
</dbReference>
<name>A0AAN8FL66_TRICO</name>
<dbReference type="PANTHER" id="PTHR22848">
    <property type="entry name" value="WD40 REPEAT PROTEIN"/>
    <property type="match status" value="1"/>
</dbReference>
<dbReference type="Gene3D" id="2.130.10.10">
    <property type="entry name" value="YVTN repeat-like/Quinoprotein amine dehydrogenase"/>
    <property type="match status" value="1"/>
</dbReference>
<dbReference type="PROSITE" id="PS50082">
    <property type="entry name" value="WD_REPEATS_2"/>
    <property type="match status" value="2"/>
</dbReference>
<dbReference type="AlphaFoldDB" id="A0AAN8FL66"/>
<dbReference type="InterPro" id="IPR015943">
    <property type="entry name" value="WD40/YVTN_repeat-like_dom_sf"/>
</dbReference>
<proteinExistence type="predicted"/>
<dbReference type="Pfam" id="PF00400">
    <property type="entry name" value="WD40"/>
    <property type="match status" value="2"/>
</dbReference>
<dbReference type="InterPro" id="IPR045184">
    <property type="entry name" value="SMU1"/>
</dbReference>
<dbReference type="SUPFAM" id="SSF50978">
    <property type="entry name" value="WD40 repeat-like"/>
    <property type="match status" value="1"/>
</dbReference>
<evidence type="ECO:0000256" key="1">
    <source>
        <dbReference type="PROSITE-ProRule" id="PRU00221"/>
    </source>
</evidence>
<keyword evidence="3" id="KW-1185">Reference proteome</keyword>
<organism evidence="2 3">
    <name type="scientific">Trichostrongylus colubriformis</name>
    <name type="common">Black scour worm</name>
    <dbReference type="NCBI Taxonomy" id="6319"/>
    <lineage>
        <taxon>Eukaryota</taxon>
        <taxon>Metazoa</taxon>
        <taxon>Ecdysozoa</taxon>
        <taxon>Nematoda</taxon>
        <taxon>Chromadorea</taxon>
        <taxon>Rhabditida</taxon>
        <taxon>Rhabditina</taxon>
        <taxon>Rhabditomorpha</taxon>
        <taxon>Strongyloidea</taxon>
        <taxon>Trichostrongylidae</taxon>
        <taxon>Trichostrongylus</taxon>
    </lineage>
</organism>
<feature type="repeat" description="WD" evidence="1">
    <location>
        <begin position="42"/>
        <end position="63"/>
    </location>
</feature>
<evidence type="ECO:0000313" key="2">
    <source>
        <dbReference type="EMBL" id="KAK5978729.1"/>
    </source>
</evidence>
<gene>
    <name evidence="2" type="ORF">GCK32_018769</name>
</gene>
<dbReference type="Proteomes" id="UP001331761">
    <property type="component" value="Unassembled WGS sequence"/>
</dbReference>
<reference evidence="2 3" key="1">
    <citation type="submission" date="2019-10" db="EMBL/GenBank/DDBJ databases">
        <title>Assembly and Annotation for the nematode Trichostrongylus colubriformis.</title>
        <authorList>
            <person name="Martin J."/>
        </authorList>
    </citation>
    <scope>NUCLEOTIDE SEQUENCE [LARGE SCALE GENOMIC DNA]</scope>
    <source>
        <strain evidence="2">G859</strain>
        <tissue evidence="2">Whole worm</tissue>
    </source>
</reference>
<keyword evidence="1" id="KW-0853">WD repeat</keyword>
<dbReference type="GO" id="GO:0000398">
    <property type="term" value="P:mRNA splicing, via spliceosome"/>
    <property type="evidence" value="ECO:0007669"/>
    <property type="project" value="InterPro"/>
</dbReference>
<dbReference type="InterPro" id="IPR001680">
    <property type="entry name" value="WD40_rpt"/>
</dbReference>
<comment type="caution">
    <text evidence="2">The sequence shown here is derived from an EMBL/GenBank/DDBJ whole genome shotgun (WGS) entry which is preliminary data.</text>
</comment>
<dbReference type="EMBL" id="WIXE01009085">
    <property type="protein sequence ID" value="KAK5978729.1"/>
    <property type="molecule type" value="Genomic_DNA"/>
</dbReference>
<sequence length="185" mass="20291">MSSERKRTTCPGTLRKDLICCSSYFVDYSLRAAKIQVLLLQVSCSADGTLRIWNLKTAECATTFRIAGDIAVNSVTPIPKTDQIIVCNRSNTLYIVNPQGQVVRSMTSGKRGAEGEFIACIVSPRGEWTYAVAEDGVLYCFPLLTGVLENTLPVSEKQVLGLAHHPNQNLIATIAEDALLKLWKD</sequence>
<protein>
    <submittedName>
        <fullName evidence="2">WD domain G-beta repeat protein</fullName>
    </submittedName>
</protein>